<proteinExistence type="predicted"/>
<dbReference type="InterPro" id="IPR046349">
    <property type="entry name" value="C1-like_sf"/>
</dbReference>
<dbReference type="SMART" id="SM00109">
    <property type="entry name" value="C1"/>
    <property type="match status" value="1"/>
</dbReference>
<dbReference type="GO" id="GO:0007200">
    <property type="term" value="P:phospholipase C-activating G protein-coupled receptor signaling pathway"/>
    <property type="evidence" value="ECO:0007669"/>
    <property type="project" value="TreeGrafter"/>
</dbReference>
<dbReference type="OrthoDB" id="242257at2759"/>
<evidence type="ECO:0000256" key="3">
    <source>
        <dbReference type="SAM" id="MobiDB-lite"/>
    </source>
</evidence>
<dbReference type="GO" id="GO:0004674">
    <property type="term" value="F:protein serine/threonine kinase activity"/>
    <property type="evidence" value="ECO:0007669"/>
    <property type="project" value="UniProtKB-KW"/>
</dbReference>
<feature type="domain" description="Phorbol-ester/DAG-type" evidence="4">
    <location>
        <begin position="67"/>
        <end position="117"/>
    </location>
</feature>
<dbReference type="Gene3D" id="3.30.60.20">
    <property type="match status" value="1"/>
</dbReference>
<dbReference type="PANTHER" id="PTHR22968">
    <property type="entry name" value="PROTEIN KINASE C, MU"/>
    <property type="match status" value="1"/>
</dbReference>
<dbReference type="EMBL" id="CAACVG010008424">
    <property type="protein sequence ID" value="VEN49755.1"/>
    <property type="molecule type" value="Genomic_DNA"/>
</dbReference>
<dbReference type="Pfam" id="PF00130">
    <property type="entry name" value="C1_1"/>
    <property type="match status" value="1"/>
</dbReference>
<feature type="compositionally biased region" description="Low complexity" evidence="3">
    <location>
        <begin position="39"/>
        <end position="59"/>
    </location>
</feature>
<gene>
    <name evidence="5" type="ORF">CALMAC_LOCUS10767</name>
</gene>
<protein>
    <recommendedName>
        <fullName evidence="4">Phorbol-ester/DAG-type domain-containing protein</fullName>
    </recommendedName>
</protein>
<evidence type="ECO:0000256" key="2">
    <source>
        <dbReference type="ARBA" id="ARBA00022833"/>
    </source>
</evidence>
<evidence type="ECO:0000313" key="6">
    <source>
        <dbReference type="Proteomes" id="UP000410492"/>
    </source>
</evidence>
<dbReference type="GO" id="GO:0016020">
    <property type="term" value="C:membrane"/>
    <property type="evidence" value="ECO:0007669"/>
    <property type="project" value="UniProtKB-SubCell"/>
</dbReference>
<reference evidence="5 6" key="1">
    <citation type="submission" date="2019-01" db="EMBL/GenBank/DDBJ databases">
        <authorList>
            <person name="Sayadi A."/>
        </authorList>
    </citation>
    <scope>NUCLEOTIDE SEQUENCE [LARGE SCALE GENOMIC DNA]</scope>
</reference>
<dbReference type="CDD" id="cd20803">
    <property type="entry name" value="C1_DGKtheta_typeV_rpt1"/>
    <property type="match status" value="1"/>
</dbReference>
<dbReference type="FunFam" id="3.30.60.20:FF:000058">
    <property type="entry name" value="Diacylglycerol kinase"/>
    <property type="match status" value="1"/>
</dbReference>
<feature type="region of interest" description="Disordered" evidence="3">
    <location>
        <begin position="1"/>
        <end position="59"/>
    </location>
</feature>
<dbReference type="AlphaFoldDB" id="A0A653CPA3"/>
<dbReference type="GO" id="GO:0035556">
    <property type="term" value="P:intracellular signal transduction"/>
    <property type="evidence" value="ECO:0007669"/>
    <property type="project" value="TreeGrafter"/>
</dbReference>
<sequence length="237" mass="25377">MAATAASAAQAVGGGGGGVAPPAGGGPTPLSQPNAASDQAATPPANANAAAAAAVTANQQQPHQHHGHHFCKKTFHKPTYCHHCTDMLWGLIQQGFTCEVCNFVVHDRCLKTVVSPCSSIAATLIKNPVAHCWSEPFHHKRKFCNVCRKRLDDSESVHCERLRGGRLQGERHLGTGQASGASQASTPLARGQLTCRKHEVRGLQEELLDAGVFVWVQMRVVRHDVSRGMSRASEQRM</sequence>
<dbReference type="Proteomes" id="UP000410492">
    <property type="component" value="Unassembled WGS sequence"/>
</dbReference>
<dbReference type="PRINTS" id="PR00008">
    <property type="entry name" value="DAGPEDOMAIN"/>
</dbReference>
<dbReference type="GO" id="GO:0005829">
    <property type="term" value="C:cytosol"/>
    <property type="evidence" value="ECO:0007669"/>
    <property type="project" value="TreeGrafter"/>
</dbReference>
<evidence type="ECO:0000259" key="4">
    <source>
        <dbReference type="PROSITE" id="PS50081"/>
    </source>
</evidence>
<keyword evidence="6" id="KW-1185">Reference proteome</keyword>
<feature type="compositionally biased region" description="Gly residues" evidence="3">
    <location>
        <begin position="12"/>
        <end position="27"/>
    </location>
</feature>
<organism evidence="5 6">
    <name type="scientific">Callosobruchus maculatus</name>
    <name type="common">Southern cowpea weevil</name>
    <name type="synonym">Pulse bruchid</name>
    <dbReference type="NCBI Taxonomy" id="64391"/>
    <lineage>
        <taxon>Eukaryota</taxon>
        <taxon>Metazoa</taxon>
        <taxon>Ecdysozoa</taxon>
        <taxon>Arthropoda</taxon>
        <taxon>Hexapoda</taxon>
        <taxon>Insecta</taxon>
        <taxon>Pterygota</taxon>
        <taxon>Neoptera</taxon>
        <taxon>Endopterygota</taxon>
        <taxon>Coleoptera</taxon>
        <taxon>Polyphaga</taxon>
        <taxon>Cucujiformia</taxon>
        <taxon>Chrysomeloidea</taxon>
        <taxon>Chrysomelidae</taxon>
        <taxon>Bruchinae</taxon>
        <taxon>Bruchini</taxon>
        <taxon>Callosobruchus</taxon>
    </lineage>
</organism>
<keyword evidence="2" id="KW-0862">Zinc</keyword>
<name>A0A653CPA3_CALMS</name>
<dbReference type="PROSITE" id="PS50081">
    <property type="entry name" value="ZF_DAG_PE_2"/>
    <property type="match status" value="1"/>
</dbReference>
<dbReference type="PANTHER" id="PTHR22968:SF14">
    <property type="entry name" value="PROTEIN KINASE C"/>
    <property type="match status" value="1"/>
</dbReference>
<dbReference type="GO" id="GO:0008270">
    <property type="term" value="F:zinc ion binding"/>
    <property type="evidence" value="ECO:0007669"/>
    <property type="project" value="UniProtKB-KW"/>
</dbReference>
<evidence type="ECO:0000313" key="5">
    <source>
        <dbReference type="EMBL" id="VEN49755.1"/>
    </source>
</evidence>
<dbReference type="InterPro" id="IPR020454">
    <property type="entry name" value="DAG/PE-bd"/>
</dbReference>
<accession>A0A653CPA3</accession>
<evidence type="ECO:0000256" key="1">
    <source>
        <dbReference type="ARBA" id="ARBA00022723"/>
    </source>
</evidence>
<dbReference type="SUPFAM" id="SSF57889">
    <property type="entry name" value="Cysteine-rich domain"/>
    <property type="match status" value="1"/>
</dbReference>
<dbReference type="InterPro" id="IPR002219">
    <property type="entry name" value="PKC_DAG/PE"/>
</dbReference>
<keyword evidence="1" id="KW-0479">Metal-binding</keyword>
<dbReference type="PROSITE" id="PS00479">
    <property type="entry name" value="ZF_DAG_PE_1"/>
    <property type="match status" value="1"/>
</dbReference>
<feature type="compositionally biased region" description="Low complexity" evidence="3">
    <location>
        <begin position="1"/>
        <end position="11"/>
    </location>
</feature>